<name>A0A2P6PSX7_ROSCH</name>
<proteinExistence type="predicted"/>
<dbReference type="EMBL" id="PDCK01000044">
    <property type="protein sequence ID" value="PRQ25016.1"/>
    <property type="molecule type" value="Genomic_DNA"/>
</dbReference>
<accession>A0A2P6PSX7</accession>
<dbReference type="Gramene" id="PRQ25016">
    <property type="protein sequence ID" value="PRQ25016"/>
    <property type="gene ID" value="RchiOBHm_Chr6g0278891"/>
</dbReference>
<keyword evidence="2" id="KW-1185">Reference proteome</keyword>
<dbReference type="Proteomes" id="UP000238479">
    <property type="component" value="Chromosome 6"/>
</dbReference>
<dbReference type="AlphaFoldDB" id="A0A2P6PSX7"/>
<protein>
    <submittedName>
        <fullName evidence="1">Uncharacterized protein</fullName>
    </submittedName>
</protein>
<comment type="caution">
    <text evidence="1">The sequence shown here is derived from an EMBL/GenBank/DDBJ whole genome shotgun (WGS) entry which is preliminary data.</text>
</comment>
<sequence>MVHRVPTCFQPILRQEVILTTLEQKCVVRALGAFPKGKRGFYRLCRLLIYKRLELGRCQDEGLLFIVRDRPNEVAARVTLYTLKSIPVSSSHNCCESGRRRGDVMLSSLIRKCV</sequence>
<reference evidence="1 2" key="1">
    <citation type="journal article" date="2018" name="Nat. Genet.">
        <title>The Rosa genome provides new insights in the design of modern roses.</title>
        <authorList>
            <person name="Bendahmane M."/>
        </authorList>
    </citation>
    <scope>NUCLEOTIDE SEQUENCE [LARGE SCALE GENOMIC DNA]</scope>
    <source>
        <strain evidence="2">cv. Old Blush</strain>
    </source>
</reference>
<organism evidence="1 2">
    <name type="scientific">Rosa chinensis</name>
    <name type="common">China rose</name>
    <dbReference type="NCBI Taxonomy" id="74649"/>
    <lineage>
        <taxon>Eukaryota</taxon>
        <taxon>Viridiplantae</taxon>
        <taxon>Streptophyta</taxon>
        <taxon>Embryophyta</taxon>
        <taxon>Tracheophyta</taxon>
        <taxon>Spermatophyta</taxon>
        <taxon>Magnoliopsida</taxon>
        <taxon>eudicotyledons</taxon>
        <taxon>Gunneridae</taxon>
        <taxon>Pentapetalae</taxon>
        <taxon>rosids</taxon>
        <taxon>fabids</taxon>
        <taxon>Rosales</taxon>
        <taxon>Rosaceae</taxon>
        <taxon>Rosoideae</taxon>
        <taxon>Rosoideae incertae sedis</taxon>
        <taxon>Rosa</taxon>
    </lineage>
</organism>
<evidence type="ECO:0000313" key="2">
    <source>
        <dbReference type="Proteomes" id="UP000238479"/>
    </source>
</evidence>
<gene>
    <name evidence="1" type="ORF">RchiOBHm_Chr6g0278891</name>
</gene>
<evidence type="ECO:0000313" key="1">
    <source>
        <dbReference type="EMBL" id="PRQ25016.1"/>
    </source>
</evidence>